<comment type="caution">
    <text evidence="1">The sequence shown here is derived from an EMBL/GenBank/DDBJ whole genome shotgun (WGS) entry which is preliminary data.</text>
</comment>
<protein>
    <submittedName>
        <fullName evidence="1">Uncharacterized protein</fullName>
    </submittedName>
</protein>
<organism evidence="1 2">
    <name type="scientific">Paramecium octaurelia</name>
    <dbReference type="NCBI Taxonomy" id="43137"/>
    <lineage>
        <taxon>Eukaryota</taxon>
        <taxon>Sar</taxon>
        <taxon>Alveolata</taxon>
        <taxon>Ciliophora</taxon>
        <taxon>Intramacronucleata</taxon>
        <taxon>Oligohymenophorea</taxon>
        <taxon>Peniculida</taxon>
        <taxon>Parameciidae</taxon>
        <taxon>Paramecium</taxon>
    </lineage>
</organism>
<dbReference type="EMBL" id="CAJJDP010000003">
    <property type="protein sequence ID" value="CAD8133289.1"/>
    <property type="molecule type" value="Genomic_DNA"/>
</dbReference>
<evidence type="ECO:0000313" key="1">
    <source>
        <dbReference type="EMBL" id="CAD8133289.1"/>
    </source>
</evidence>
<reference evidence="1" key="1">
    <citation type="submission" date="2021-01" db="EMBL/GenBank/DDBJ databases">
        <authorList>
            <consortium name="Genoscope - CEA"/>
            <person name="William W."/>
        </authorList>
    </citation>
    <scope>NUCLEOTIDE SEQUENCE</scope>
</reference>
<dbReference type="AlphaFoldDB" id="A0A8S1S2Z5"/>
<dbReference type="Proteomes" id="UP000683925">
    <property type="component" value="Unassembled WGS sequence"/>
</dbReference>
<accession>A0A8S1S2Z5</accession>
<evidence type="ECO:0000313" key="2">
    <source>
        <dbReference type="Proteomes" id="UP000683925"/>
    </source>
</evidence>
<dbReference type="OrthoDB" id="310820at2759"/>
<proteinExistence type="predicted"/>
<gene>
    <name evidence="1" type="ORF">POCTA_138.1.T0040381</name>
</gene>
<name>A0A8S1S2Z5_PAROT</name>
<sequence length="91" mass="10685">MGCSVQKSKAGKLSQNNLESILQMQIQELVQEQQQQQQDTLENQEELSIYDKTLEKQVKVPKLRQPIYNSIVQRRKLQQYEGIVKQNIELL</sequence>
<dbReference type="OMA" id="DERYQQN"/>
<keyword evidence="2" id="KW-1185">Reference proteome</keyword>